<dbReference type="InterPro" id="IPR007627">
    <property type="entry name" value="RNA_pol_sigma70_r2"/>
</dbReference>
<protein>
    <submittedName>
        <fullName evidence="7">RNA polymerase sigma-70 factor, ECF subfamily</fullName>
    </submittedName>
</protein>
<dbReference type="SUPFAM" id="SSF88659">
    <property type="entry name" value="Sigma3 and sigma4 domains of RNA polymerase sigma factors"/>
    <property type="match status" value="1"/>
</dbReference>
<dbReference type="NCBIfam" id="TIGR02937">
    <property type="entry name" value="sigma70-ECF"/>
    <property type="match status" value="1"/>
</dbReference>
<evidence type="ECO:0000313" key="7">
    <source>
        <dbReference type="EMBL" id="SDK56226.1"/>
    </source>
</evidence>
<dbReference type="STRING" id="658219.SAMN05216212_2656"/>
<dbReference type="OrthoDB" id="9797134at2"/>
<keyword evidence="3" id="KW-0731">Sigma factor</keyword>
<dbReference type="GO" id="GO:0016987">
    <property type="term" value="F:sigma factor activity"/>
    <property type="evidence" value="ECO:0007669"/>
    <property type="project" value="UniProtKB-KW"/>
</dbReference>
<dbReference type="PANTHER" id="PTHR43133">
    <property type="entry name" value="RNA POLYMERASE ECF-TYPE SIGMA FACTO"/>
    <property type="match status" value="1"/>
</dbReference>
<dbReference type="InterPro" id="IPR013325">
    <property type="entry name" value="RNA_pol_sigma_r2"/>
</dbReference>
<dbReference type="EMBL" id="FNFH01000005">
    <property type="protein sequence ID" value="SDK56226.1"/>
    <property type="molecule type" value="Genomic_DNA"/>
</dbReference>
<evidence type="ECO:0000256" key="2">
    <source>
        <dbReference type="ARBA" id="ARBA00023015"/>
    </source>
</evidence>
<proteinExistence type="inferred from homology"/>
<dbReference type="SUPFAM" id="SSF88946">
    <property type="entry name" value="Sigma2 domain of RNA polymerase sigma factors"/>
    <property type="match status" value="1"/>
</dbReference>
<dbReference type="RefSeq" id="WP_091515018.1">
    <property type="nucleotide sequence ID" value="NZ_FNFH01000005.1"/>
</dbReference>
<dbReference type="CDD" id="cd06171">
    <property type="entry name" value="Sigma70_r4"/>
    <property type="match status" value="1"/>
</dbReference>
<dbReference type="Proteomes" id="UP000199305">
    <property type="component" value="Unassembled WGS sequence"/>
</dbReference>
<organism evidence="7 8">
    <name type="scientific">Microbulbifer yueqingensis</name>
    <dbReference type="NCBI Taxonomy" id="658219"/>
    <lineage>
        <taxon>Bacteria</taxon>
        <taxon>Pseudomonadati</taxon>
        <taxon>Pseudomonadota</taxon>
        <taxon>Gammaproteobacteria</taxon>
        <taxon>Cellvibrionales</taxon>
        <taxon>Microbulbiferaceae</taxon>
        <taxon>Microbulbifer</taxon>
    </lineage>
</organism>
<evidence type="ECO:0000259" key="6">
    <source>
        <dbReference type="Pfam" id="PF08281"/>
    </source>
</evidence>
<accession>A0A1G9CX05</accession>
<dbReference type="PANTHER" id="PTHR43133:SF25">
    <property type="entry name" value="RNA POLYMERASE SIGMA FACTOR RFAY-RELATED"/>
    <property type="match status" value="1"/>
</dbReference>
<evidence type="ECO:0000313" key="8">
    <source>
        <dbReference type="Proteomes" id="UP000199305"/>
    </source>
</evidence>
<dbReference type="AlphaFoldDB" id="A0A1G9CX05"/>
<evidence type="ECO:0000259" key="5">
    <source>
        <dbReference type="Pfam" id="PF04542"/>
    </source>
</evidence>
<dbReference type="InterPro" id="IPR036388">
    <property type="entry name" value="WH-like_DNA-bd_sf"/>
</dbReference>
<dbReference type="Gene3D" id="1.10.10.10">
    <property type="entry name" value="Winged helix-like DNA-binding domain superfamily/Winged helix DNA-binding domain"/>
    <property type="match status" value="1"/>
</dbReference>
<dbReference type="Pfam" id="PF08281">
    <property type="entry name" value="Sigma70_r4_2"/>
    <property type="match status" value="1"/>
</dbReference>
<feature type="domain" description="RNA polymerase sigma-70 region 2" evidence="5">
    <location>
        <begin position="25"/>
        <end position="88"/>
    </location>
</feature>
<name>A0A1G9CX05_9GAMM</name>
<dbReference type="InterPro" id="IPR014284">
    <property type="entry name" value="RNA_pol_sigma-70_dom"/>
</dbReference>
<feature type="domain" description="RNA polymerase sigma factor 70 region 4 type 2" evidence="6">
    <location>
        <begin position="123"/>
        <end position="175"/>
    </location>
</feature>
<dbReference type="InterPro" id="IPR013324">
    <property type="entry name" value="RNA_pol_sigma_r3/r4-like"/>
</dbReference>
<dbReference type="Pfam" id="PF04542">
    <property type="entry name" value="Sigma70_r2"/>
    <property type="match status" value="1"/>
</dbReference>
<gene>
    <name evidence="7" type="ORF">SAMN05216212_2656</name>
</gene>
<dbReference type="GO" id="GO:0006352">
    <property type="term" value="P:DNA-templated transcription initiation"/>
    <property type="evidence" value="ECO:0007669"/>
    <property type="project" value="InterPro"/>
</dbReference>
<comment type="similarity">
    <text evidence="1">Belongs to the sigma-70 factor family. ECF subfamily.</text>
</comment>
<keyword evidence="4" id="KW-0804">Transcription</keyword>
<dbReference type="GO" id="GO:0003677">
    <property type="term" value="F:DNA binding"/>
    <property type="evidence" value="ECO:0007669"/>
    <property type="project" value="InterPro"/>
</dbReference>
<reference evidence="8" key="1">
    <citation type="submission" date="2016-10" db="EMBL/GenBank/DDBJ databases">
        <authorList>
            <person name="Varghese N."/>
            <person name="Submissions S."/>
        </authorList>
    </citation>
    <scope>NUCLEOTIDE SEQUENCE [LARGE SCALE GENOMIC DNA]</scope>
    <source>
        <strain evidence="8">CGMCC 1.10658</strain>
    </source>
</reference>
<dbReference type="InterPro" id="IPR039425">
    <property type="entry name" value="RNA_pol_sigma-70-like"/>
</dbReference>
<evidence type="ECO:0000256" key="1">
    <source>
        <dbReference type="ARBA" id="ARBA00010641"/>
    </source>
</evidence>
<sequence length="190" mass="22333">MNTWLTRAFNRRRSHDDRFVSLVCPHLRSMYRMAYRWSRNRHEAEDLVQDVLVRLLPRVAELEKVERLGPWLVKVLFRRYVDLYRRRRASPVDLDCELQLNEARGPRLADAGSEDYRRVEMQRALERALAQLPDEWRDIVLLHDVEGYTAIEVAEILSIPVGTAKSRLSRAHQRLKKSLGKGTLRVSEAC</sequence>
<dbReference type="InterPro" id="IPR013249">
    <property type="entry name" value="RNA_pol_sigma70_r4_t2"/>
</dbReference>
<keyword evidence="8" id="KW-1185">Reference proteome</keyword>
<evidence type="ECO:0000256" key="4">
    <source>
        <dbReference type="ARBA" id="ARBA00023163"/>
    </source>
</evidence>
<keyword evidence="2" id="KW-0805">Transcription regulation</keyword>
<evidence type="ECO:0000256" key="3">
    <source>
        <dbReference type="ARBA" id="ARBA00023082"/>
    </source>
</evidence>
<dbReference type="Gene3D" id="1.10.1740.10">
    <property type="match status" value="1"/>
</dbReference>